<dbReference type="Gene3D" id="3.30.565.10">
    <property type="entry name" value="Histidine kinase-like ATPase, C-terminal domain"/>
    <property type="match status" value="1"/>
</dbReference>
<comment type="caution">
    <text evidence="3">The sequence shown here is derived from an EMBL/GenBank/DDBJ whole genome shotgun (WGS) entry which is preliminary data.</text>
</comment>
<protein>
    <recommendedName>
        <fullName evidence="2">Histidine kinase/HSP90-like ATPase domain-containing protein</fullName>
    </recommendedName>
</protein>
<keyword evidence="1" id="KW-0723">Serine/threonine-protein kinase</keyword>
<keyword evidence="1" id="KW-0418">Kinase</keyword>
<reference evidence="3 4" key="1">
    <citation type="journal article" date="2019" name="Int. J. Syst. Evol. Microbiol.">
        <title>The Global Catalogue of Microorganisms (GCM) 10K type strain sequencing project: providing services to taxonomists for standard genome sequencing and annotation.</title>
        <authorList>
            <consortium name="The Broad Institute Genomics Platform"/>
            <consortium name="The Broad Institute Genome Sequencing Center for Infectious Disease"/>
            <person name="Wu L."/>
            <person name="Ma J."/>
        </authorList>
    </citation>
    <scope>NUCLEOTIDE SEQUENCE [LARGE SCALE GENOMIC DNA]</scope>
    <source>
        <strain evidence="3 4">JCM 10696</strain>
    </source>
</reference>
<dbReference type="Pfam" id="PF13581">
    <property type="entry name" value="HATPase_c_2"/>
    <property type="match status" value="1"/>
</dbReference>
<evidence type="ECO:0000256" key="1">
    <source>
        <dbReference type="ARBA" id="ARBA00022527"/>
    </source>
</evidence>
<dbReference type="InterPro" id="IPR050267">
    <property type="entry name" value="Anti-sigma-factor_SerPK"/>
</dbReference>
<dbReference type="InterPro" id="IPR003594">
    <property type="entry name" value="HATPase_dom"/>
</dbReference>
<dbReference type="EMBL" id="BAAAHH010000017">
    <property type="protein sequence ID" value="GAA0955889.1"/>
    <property type="molecule type" value="Genomic_DNA"/>
</dbReference>
<dbReference type="PANTHER" id="PTHR35526:SF3">
    <property type="entry name" value="ANTI-SIGMA-F FACTOR RSBW"/>
    <property type="match status" value="1"/>
</dbReference>
<dbReference type="SUPFAM" id="SSF55874">
    <property type="entry name" value="ATPase domain of HSP90 chaperone/DNA topoisomerase II/histidine kinase"/>
    <property type="match status" value="1"/>
</dbReference>
<dbReference type="RefSeq" id="WP_344242512.1">
    <property type="nucleotide sequence ID" value="NZ_BAAAHH010000017.1"/>
</dbReference>
<feature type="domain" description="Histidine kinase/HSP90-like ATPase" evidence="2">
    <location>
        <begin position="16"/>
        <end position="117"/>
    </location>
</feature>
<sequence length="147" mass="16047">MSEMTLAPARTICLISQPHAVKRARDEVMASARGWGLSEEKLQHLQLLTSELVTNTLPHAEGQAIEVRTEHRGECVVLDVWDPAPPISKANATLTMPEAMAESGRGLPLVETFSSQWYERPSADRGGKHLIAHIPLVGVTCGCVEEQ</sequence>
<dbReference type="Proteomes" id="UP001500665">
    <property type="component" value="Unassembled WGS sequence"/>
</dbReference>
<evidence type="ECO:0000313" key="4">
    <source>
        <dbReference type="Proteomes" id="UP001500665"/>
    </source>
</evidence>
<dbReference type="PANTHER" id="PTHR35526">
    <property type="entry name" value="ANTI-SIGMA-F FACTOR RSBW-RELATED"/>
    <property type="match status" value="1"/>
</dbReference>
<evidence type="ECO:0000259" key="2">
    <source>
        <dbReference type="Pfam" id="PF13581"/>
    </source>
</evidence>
<proteinExistence type="predicted"/>
<evidence type="ECO:0000313" key="3">
    <source>
        <dbReference type="EMBL" id="GAA0955889.1"/>
    </source>
</evidence>
<name>A0ABN1REX1_9ACTN</name>
<dbReference type="CDD" id="cd16936">
    <property type="entry name" value="HATPase_RsbW-like"/>
    <property type="match status" value="1"/>
</dbReference>
<dbReference type="InterPro" id="IPR036890">
    <property type="entry name" value="HATPase_C_sf"/>
</dbReference>
<accession>A0ABN1REX1</accession>
<organism evidence="3 4">
    <name type="scientific">Actinocorallia libanotica</name>
    <dbReference type="NCBI Taxonomy" id="46162"/>
    <lineage>
        <taxon>Bacteria</taxon>
        <taxon>Bacillati</taxon>
        <taxon>Actinomycetota</taxon>
        <taxon>Actinomycetes</taxon>
        <taxon>Streptosporangiales</taxon>
        <taxon>Thermomonosporaceae</taxon>
        <taxon>Actinocorallia</taxon>
    </lineage>
</organism>
<keyword evidence="1" id="KW-0808">Transferase</keyword>
<keyword evidence="4" id="KW-1185">Reference proteome</keyword>
<gene>
    <name evidence="3" type="ORF">GCM10009550_41330</name>
</gene>